<evidence type="ECO:0008006" key="4">
    <source>
        <dbReference type="Google" id="ProtNLM"/>
    </source>
</evidence>
<accession>A0A410P3T0</accession>
<dbReference type="Proteomes" id="UP000287243">
    <property type="component" value="Chromosome"/>
</dbReference>
<protein>
    <recommendedName>
        <fullName evidence="4">Lipoprotein</fullName>
    </recommendedName>
</protein>
<dbReference type="RefSeq" id="WP_128699294.1">
    <property type="nucleotide sequence ID" value="NZ_CP019384.1"/>
</dbReference>
<dbReference type="KEGG" id="vai:BU251_02370"/>
<evidence type="ECO:0000313" key="2">
    <source>
        <dbReference type="EMBL" id="QAT16654.1"/>
    </source>
</evidence>
<dbReference type="AlphaFoldDB" id="A0A410P3T0"/>
<sequence length="270" mass="30437">MKNLCWVLLGTAFLAGCAANKVYVNPEKTIREMTLDETECRTVADASDLQDDAGRKKEYDRCMQQRGYRLVAEKNARRVKGFKEVWVDPLVDFKVYEAIVIDKVDVSEVQVMNMRGTPGTKVSDADIDRLAERMRDRFSVFLGAVLPVVPQEEAGKRKILRIRLSLLDIATTNIGVNIALQAVPVPYMPVSSKGLFSFEGTITDFSSGKKLVTMADKTGSGKNSSLIGLEKFDKWKYAYETIDYWADCLAKFLADKRGEPYKSQLKFKFI</sequence>
<feature type="signal peptide" evidence="1">
    <location>
        <begin position="1"/>
        <end position="18"/>
    </location>
</feature>
<keyword evidence="1" id="KW-0732">Signal</keyword>
<evidence type="ECO:0000313" key="3">
    <source>
        <dbReference type="Proteomes" id="UP000287243"/>
    </source>
</evidence>
<dbReference type="Pfam" id="PF11769">
    <property type="entry name" value="DUF3313"/>
    <property type="match status" value="1"/>
</dbReference>
<name>A0A410P3T0_VELA1</name>
<gene>
    <name evidence="2" type="ORF">BU251_02370</name>
</gene>
<reference evidence="2 3" key="1">
    <citation type="submission" date="2017-01" db="EMBL/GenBank/DDBJ databases">
        <title>First insights into the biology of 'candidatus Vampirococcus archaeovorus'.</title>
        <authorList>
            <person name="Kizina J."/>
            <person name="Jordan S."/>
            <person name="Stueber K."/>
            <person name="Reinhardt R."/>
            <person name="Harder J."/>
        </authorList>
    </citation>
    <scope>NUCLEOTIDE SEQUENCE [LARGE SCALE GENOMIC DNA]</scope>
    <source>
        <strain evidence="2 3">LiM</strain>
    </source>
</reference>
<organism evidence="2 3">
    <name type="scientific">Velamenicoccus archaeovorus</name>
    <dbReference type="NCBI Taxonomy" id="1930593"/>
    <lineage>
        <taxon>Bacteria</taxon>
        <taxon>Pseudomonadati</taxon>
        <taxon>Candidatus Omnitrophota</taxon>
        <taxon>Candidatus Velamenicoccus</taxon>
    </lineage>
</organism>
<dbReference type="EMBL" id="CP019384">
    <property type="protein sequence ID" value="QAT16654.1"/>
    <property type="molecule type" value="Genomic_DNA"/>
</dbReference>
<dbReference type="InterPro" id="IPR021747">
    <property type="entry name" value="DUF3313"/>
</dbReference>
<keyword evidence="3" id="KW-1185">Reference proteome</keyword>
<proteinExistence type="predicted"/>
<feature type="chain" id="PRO_5019377276" description="Lipoprotein" evidence="1">
    <location>
        <begin position="19"/>
        <end position="270"/>
    </location>
</feature>
<evidence type="ECO:0000256" key="1">
    <source>
        <dbReference type="SAM" id="SignalP"/>
    </source>
</evidence>
<dbReference type="PROSITE" id="PS51257">
    <property type="entry name" value="PROKAR_LIPOPROTEIN"/>
    <property type="match status" value="1"/>
</dbReference>